<dbReference type="STRING" id="69960.SAMN05421720_11284"/>
<dbReference type="PRINTS" id="PR00260">
    <property type="entry name" value="CHEMTRNSDUCR"/>
</dbReference>
<dbReference type="SMART" id="SM00283">
    <property type="entry name" value="MA"/>
    <property type="match status" value="1"/>
</dbReference>
<keyword evidence="2" id="KW-0997">Cell inner membrane</keyword>
<gene>
    <name evidence="8" type="ORF">SAMN05421720_11284</name>
</gene>
<dbReference type="Gene3D" id="1.10.287.950">
    <property type="entry name" value="Methyl-accepting chemotaxis protein"/>
    <property type="match status" value="1"/>
</dbReference>
<protein>
    <submittedName>
        <fullName evidence="8">Methyl-accepting chemotaxis protein</fullName>
    </submittedName>
</protein>
<dbReference type="GO" id="GO:0006935">
    <property type="term" value="P:chemotaxis"/>
    <property type="evidence" value="ECO:0007669"/>
    <property type="project" value="InterPro"/>
</dbReference>
<evidence type="ECO:0000313" key="9">
    <source>
        <dbReference type="Proteomes" id="UP000199412"/>
    </source>
</evidence>
<dbReference type="SUPFAM" id="SSF46458">
    <property type="entry name" value="Globin-like"/>
    <property type="match status" value="1"/>
</dbReference>
<dbReference type="EMBL" id="FNAP01000012">
    <property type="protein sequence ID" value="SDE79650.1"/>
    <property type="molecule type" value="Genomic_DNA"/>
</dbReference>
<organism evidence="8 9">
    <name type="scientific">Rhodospira trueperi</name>
    <dbReference type="NCBI Taxonomy" id="69960"/>
    <lineage>
        <taxon>Bacteria</taxon>
        <taxon>Pseudomonadati</taxon>
        <taxon>Pseudomonadota</taxon>
        <taxon>Alphaproteobacteria</taxon>
        <taxon>Rhodospirillales</taxon>
        <taxon>Rhodospirillaceae</taxon>
        <taxon>Rhodospira</taxon>
    </lineage>
</organism>
<keyword evidence="9" id="KW-1185">Reference proteome</keyword>
<dbReference type="InterPro" id="IPR000727">
    <property type="entry name" value="T_SNARE_dom"/>
</dbReference>
<dbReference type="InterPro" id="IPR039379">
    <property type="entry name" value="Protoglobin_sensor_dom"/>
</dbReference>
<accession>A0A1G7FUQ6</accession>
<dbReference type="PROSITE" id="PS50192">
    <property type="entry name" value="T_SNARE"/>
    <property type="match status" value="1"/>
</dbReference>
<feature type="domain" description="Methyl-accepting transducer" evidence="6">
    <location>
        <begin position="188"/>
        <end position="424"/>
    </location>
</feature>
<evidence type="ECO:0000256" key="5">
    <source>
        <dbReference type="PROSITE-ProRule" id="PRU00284"/>
    </source>
</evidence>
<comment type="subcellular location">
    <subcellularLocation>
        <location evidence="1">Cell inner membrane</location>
        <topology evidence="1">Multi-pass membrane protein</topology>
    </subcellularLocation>
</comment>
<dbReference type="InterPro" id="IPR004090">
    <property type="entry name" value="Chemotax_Me-accpt_rcpt"/>
</dbReference>
<evidence type="ECO:0000313" key="8">
    <source>
        <dbReference type="EMBL" id="SDE79650.1"/>
    </source>
</evidence>
<dbReference type="OrthoDB" id="266313at2"/>
<keyword evidence="2" id="KW-0472">Membrane</keyword>
<dbReference type="InterPro" id="IPR044398">
    <property type="entry name" value="Globin-sensor_dom"/>
</dbReference>
<name>A0A1G7FUQ6_9PROT</name>
<dbReference type="RefSeq" id="WP_092787480.1">
    <property type="nucleotide sequence ID" value="NZ_FNAP01000012.1"/>
</dbReference>
<dbReference type="CDD" id="cd01068">
    <property type="entry name" value="globin_sensor"/>
    <property type="match status" value="1"/>
</dbReference>
<dbReference type="GO" id="GO:0004888">
    <property type="term" value="F:transmembrane signaling receptor activity"/>
    <property type="evidence" value="ECO:0007669"/>
    <property type="project" value="InterPro"/>
</dbReference>
<keyword evidence="2" id="KW-1003">Cell membrane</keyword>
<sequence length="446" mass="47503">MSDQMDRGGRLSFLKIDPSMVSLLDEGRKALVPHMDGILEDFYGLIKATPGMVEMFDSPARMKHARDMQKKHWMENVFSGRFDEAYMRTADRIGRTHERVGLEPRWYLGGYAFVINRVALVMANAYRKNPKQGVAVMSAITRALFLDMDVAISVYIQTARERAANLLNEHAAKFEHDVHGMVEIVAAAATELQNTAAAMTRTATATSDQTQLVANAAQTASMNVQTVASATEQLHSSIAEISRQVTESTRIAGAAVEEATRTNEMVESLANAAEKIGAVVKLINDIASQTNLLALNATIEAARAGEAGKGFAVVANEVKSLASQTARATEDISNQIGTVQGATRDAVNAIQGIGGTIAAISEIASAIAAAVEQQGAATREIARNVQEASNATTDVSSNIGDVTQAAGETGHSADEVLAAAADLAKQAEHLTEKVDSFLSDIRKTMA</sequence>
<evidence type="ECO:0000259" key="7">
    <source>
        <dbReference type="PROSITE" id="PS50192"/>
    </source>
</evidence>
<dbReference type="InterPro" id="IPR009050">
    <property type="entry name" value="Globin-like_sf"/>
</dbReference>
<evidence type="ECO:0000256" key="1">
    <source>
        <dbReference type="ARBA" id="ARBA00004429"/>
    </source>
</evidence>
<dbReference type="PANTHER" id="PTHR32089">
    <property type="entry name" value="METHYL-ACCEPTING CHEMOTAXIS PROTEIN MCPB"/>
    <property type="match status" value="1"/>
</dbReference>
<dbReference type="GO" id="GO:0019825">
    <property type="term" value="F:oxygen binding"/>
    <property type="evidence" value="ECO:0007669"/>
    <property type="project" value="InterPro"/>
</dbReference>
<evidence type="ECO:0000256" key="2">
    <source>
        <dbReference type="ARBA" id="ARBA00022519"/>
    </source>
</evidence>
<dbReference type="GO" id="GO:0020037">
    <property type="term" value="F:heme binding"/>
    <property type="evidence" value="ECO:0007669"/>
    <property type="project" value="InterPro"/>
</dbReference>
<feature type="domain" description="T-SNARE coiled-coil homology" evidence="7">
    <location>
        <begin position="340"/>
        <end position="402"/>
    </location>
</feature>
<dbReference type="AlphaFoldDB" id="A0A1G7FUQ6"/>
<dbReference type="SUPFAM" id="SSF58104">
    <property type="entry name" value="Methyl-accepting chemotaxis protein (MCP) signaling domain"/>
    <property type="match status" value="1"/>
</dbReference>
<dbReference type="GO" id="GO:0007165">
    <property type="term" value="P:signal transduction"/>
    <property type="evidence" value="ECO:0007669"/>
    <property type="project" value="UniProtKB-KW"/>
</dbReference>
<dbReference type="InterPro" id="IPR004089">
    <property type="entry name" value="MCPsignal_dom"/>
</dbReference>
<proteinExistence type="inferred from homology"/>
<keyword evidence="3 5" id="KW-0807">Transducer</keyword>
<evidence type="ECO:0000259" key="6">
    <source>
        <dbReference type="PROSITE" id="PS50111"/>
    </source>
</evidence>
<dbReference type="PROSITE" id="PS50111">
    <property type="entry name" value="CHEMOTAXIS_TRANSDUC_2"/>
    <property type="match status" value="1"/>
</dbReference>
<dbReference type="PANTHER" id="PTHR32089:SF112">
    <property type="entry name" value="LYSOZYME-LIKE PROTEIN-RELATED"/>
    <property type="match status" value="1"/>
</dbReference>
<evidence type="ECO:0000256" key="3">
    <source>
        <dbReference type="ARBA" id="ARBA00023224"/>
    </source>
</evidence>
<dbReference type="Proteomes" id="UP000199412">
    <property type="component" value="Unassembled WGS sequence"/>
</dbReference>
<dbReference type="Pfam" id="PF11563">
    <property type="entry name" value="Protoglobin"/>
    <property type="match status" value="1"/>
</dbReference>
<comment type="similarity">
    <text evidence="4">Belongs to the methyl-accepting chemotaxis (MCP) protein family.</text>
</comment>
<dbReference type="Pfam" id="PF00015">
    <property type="entry name" value="MCPsignal"/>
    <property type="match status" value="1"/>
</dbReference>
<evidence type="ECO:0000256" key="4">
    <source>
        <dbReference type="ARBA" id="ARBA00029447"/>
    </source>
</evidence>
<reference evidence="8 9" key="1">
    <citation type="submission" date="2016-10" db="EMBL/GenBank/DDBJ databases">
        <authorList>
            <person name="de Groot N.N."/>
        </authorList>
    </citation>
    <scope>NUCLEOTIDE SEQUENCE [LARGE SCALE GENOMIC DNA]</scope>
    <source>
        <strain evidence="8 9">ATCC 700224</strain>
    </source>
</reference>
<dbReference type="Gene3D" id="1.10.490.10">
    <property type="entry name" value="Globins"/>
    <property type="match status" value="1"/>
</dbReference>
<dbReference type="GO" id="GO:0005886">
    <property type="term" value="C:plasma membrane"/>
    <property type="evidence" value="ECO:0007669"/>
    <property type="project" value="UniProtKB-SubCell"/>
</dbReference>
<dbReference type="InterPro" id="IPR012292">
    <property type="entry name" value="Globin/Proto"/>
</dbReference>